<dbReference type="Proteomes" id="UP001329915">
    <property type="component" value="Chromosome"/>
</dbReference>
<sequence>MDQIFPELLNIKDYGVITFDTTHDAVKSEVILKEQQARFLLIPTPRSISASCGMAVKFLWEDKESIIAILLEQGVRYHGVHHIVKG</sequence>
<name>A0AAU0UIL6_9FIRM</name>
<dbReference type="EMBL" id="CP121694">
    <property type="protein sequence ID" value="WRO20619.1"/>
    <property type="molecule type" value="Genomic_DNA"/>
</dbReference>
<keyword evidence="3" id="KW-1185">Reference proteome</keyword>
<protein>
    <submittedName>
        <fullName evidence="2">DUF3343 domain-containing protein</fullName>
    </submittedName>
</protein>
<dbReference type="Pfam" id="PF11823">
    <property type="entry name" value="Se_S_carrier"/>
    <property type="match status" value="1"/>
</dbReference>
<dbReference type="InterPro" id="IPR021778">
    <property type="entry name" value="Se/S_carrier-like"/>
</dbReference>
<evidence type="ECO:0000259" key="1">
    <source>
        <dbReference type="Pfam" id="PF11823"/>
    </source>
</evidence>
<organism evidence="2 3">
    <name type="scientific">Metallumcola ferriviriculae</name>
    <dbReference type="NCBI Taxonomy" id="3039180"/>
    <lineage>
        <taxon>Bacteria</taxon>
        <taxon>Bacillati</taxon>
        <taxon>Bacillota</taxon>
        <taxon>Clostridia</taxon>
        <taxon>Neomoorellales</taxon>
        <taxon>Desulfitibacteraceae</taxon>
        <taxon>Metallumcola</taxon>
    </lineage>
</organism>
<dbReference type="RefSeq" id="WP_366923508.1">
    <property type="nucleotide sequence ID" value="NZ_CP121694.1"/>
</dbReference>
<evidence type="ECO:0000313" key="3">
    <source>
        <dbReference type="Proteomes" id="UP001329915"/>
    </source>
</evidence>
<accession>A0AAU0UIL6</accession>
<evidence type="ECO:0000313" key="2">
    <source>
        <dbReference type="EMBL" id="WRO20619.1"/>
    </source>
</evidence>
<gene>
    <name evidence="2" type="ORF">MFMK1_000402</name>
</gene>
<dbReference type="AlphaFoldDB" id="A0AAU0UIL6"/>
<proteinExistence type="predicted"/>
<reference evidence="2 3" key="1">
    <citation type="submission" date="2023-04" db="EMBL/GenBank/DDBJ databases">
        <authorList>
            <person name="Hsu D."/>
        </authorList>
    </citation>
    <scope>NUCLEOTIDE SEQUENCE [LARGE SCALE GENOMIC DNA]</scope>
    <source>
        <strain evidence="2 3">MK1</strain>
    </source>
</reference>
<feature type="domain" description="Putative Se/S carrier protein-like" evidence="1">
    <location>
        <begin position="14"/>
        <end position="81"/>
    </location>
</feature>
<dbReference type="KEGG" id="dbc:MFMK1_000402"/>